<keyword evidence="2" id="KW-1185">Reference proteome</keyword>
<dbReference type="Proteomes" id="UP000269945">
    <property type="component" value="Unassembled WGS sequence"/>
</dbReference>
<reference evidence="1 2" key="1">
    <citation type="submission" date="2018-10" db="EMBL/GenBank/DDBJ databases">
        <authorList>
            <person name="Ekblom R."/>
            <person name="Jareborg N."/>
        </authorList>
    </citation>
    <scope>NUCLEOTIDE SEQUENCE [LARGE SCALE GENOMIC DNA]</scope>
    <source>
        <tissue evidence="1">Muscle</tissue>
    </source>
</reference>
<gene>
    <name evidence="1" type="ORF">BN2614_LOCUS5</name>
</gene>
<accession>A0A9X9PU23</accession>
<comment type="caution">
    <text evidence="1">The sequence shown here is derived from an EMBL/GenBank/DDBJ whole genome shotgun (WGS) entry which is preliminary data.</text>
</comment>
<feature type="non-terminal residue" evidence="1">
    <location>
        <position position="81"/>
    </location>
</feature>
<dbReference type="AlphaFoldDB" id="A0A9X9PU23"/>
<evidence type="ECO:0000313" key="1">
    <source>
        <dbReference type="EMBL" id="VCW66305.1"/>
    </source>
</evidence>
<sequence length="81" mass="8514">PCAFARRQAGVPSRYTDSEAEASRFCKPRAAASPVVGAGLGNSGRVLDPNEIATFSKQCQGCLCSTSPQKTALETKLQVIL</sequence>
<dbReference type="EMBL" id="CYRY02001670">
    <property type="protein sequence ID" value="VCW66305.1"/>
    <property type="molecule type" value="Genomic_DNA"/>
</dbReference>
<name>A0A9X9PU23_GULGU</name>
<proteinExistence type="predicted"/>
<feature type="non-terminal residue" evidence="1">
    <location>
        <position position="1"/>
    </location>
</feature>
<protein>
    <submittedName>
        <fullName evidence="1">Uncharacterized protein</fullName>
    </submittedName>
</protein>
<organism evidence="1 2">
    <name type="scientific">Gulo gulo</name>
    <name type="common">Wolverine</name>
    <name type="synonym">Gluton</name>
    <dbReference type="NCBI Taxonomy" id="48420"/>
    <lineage>
        <taxon>Eukaryota</taxon>
        <taxon>Metazoa</taxon>
        <taxon>Chordata</taxon>
        <taxon>Craniata</taxon>
        <taxon>Vertebrata</taxon>
        <taxon>Euteleostomi</taxon>
        <taxon>Mammalia</taxon>
        <taxon>Eutheria</taxon>
        <taxon>Laurasiatheria</taxon>
        <taxon>Carnivora</taxon>
        <taxon>Caniformia</taxon>
        <taxon>Musteloidea</taxon>
        <taxon>Mustelidae</taxon>
        <taxon>Guloninae</taxon>
        <taxon>Gulo</taxon>
    </lineage>
</organism>
<evidence type="ECO:0000313" key="2">
    <source>
        <dbReference type="Proteomes" id="UP000269945"/>
    </source>
</evidence>